<keyword evidence="8" id="KW-1185">Reference proteome</keyword>
<comment type="caution">
    <text evidence="7">The sequence shown here is derived from an EMBL/GenBank/DDBJ whole genome shotgun (WGS) entry which is preliminary data.</text>
</comment>
<dbReference type="Pfam" id="PF14524">
    <property type="entry name" value="Wzt_C"/>
    <property type="match status" value="1"/>
</dbReference>
<dbReference type="PANTHER" id="PTHR46743">
    <property type="entry name" value="TEICHOIC ACIDS EXPORT ATP-BINDING PROTEIN TAGH"/>
    <property type="match status" value="1"/>
</dbReference>
<dbReference type="SUPFAM" id="SSF52540">
    <property type="entry name" value="P-loop containing nucleoside triphosphate hydrolases"/>
    <property type="match status" value="1"/>
</dbReference>
<evidence type="ECO:0000256" key="4">
    <source>
        <dbReference type="ARBA" id="ARBA00022741"/>
    </source>
</evidence>
<dbReference type="AlphaFoldDB" id="A0A7X2IKD8"/>
<dbReference type="InterPro" id="IPR003593">
    <property type="entry name" value="AAA+_ATPase"/>
</dbReference>
<evidence type="ECO:0000256" key="2">
    <source>
        <dbReference type="ARBA" id="ARBA00022448"/>
    </source>
</evidence>
<feature type="domain" description="ABC transporter" evidence="6">
    <location>
        <begin position="23"/>
        <end position="245"/>
    </location>
</feature>
<keyword evidence="5 7" id="KW-0067">ATP-binding</keyword>
<dbReference type="EMBL" id="WKJJ01000003">
    <property type="protein sequence ID" value="MRV71108.1"/>
    <property type="molecule type" value="Genomic_DNA"/>
</dbReference>
<evidence type="ECO:0000256" key="3">
    <source>
        <dbReference type="ARBA" id="ARBA00022475"/>
    </source>
</evidence>
<dbReference type="PROSITE" id="PS50893">
    <property type="entry name" value="ABC_TRANSPORTER_2"/>
    <property type="match status" value="1"/>
</dbReference>
<organism evidence="7 8">
    <name type="scientific">Pseudoduganella rivuli</name>
    <dbReference type="NCBI Taxonomy" id="2666085"/>
    <lineage>
        <taxon>Bacteria</taxon>
        <taxon>Pseudomonadati</taxon>
        <taxon>Pseudomonadota</taxon>
        <taxon>Betaproteobacteria</taxon>
        <taxon>Burkholderiales</taxon>
        <taxon>Oxalobacteraceae</taxon>
        <taxon>Telluria group</taxon>
        <taxon>Pseudoduganella</taxon>
    </lineage>
</organism>
<dbReference type="InterPro" id="IPR050683">
    <property type="entry name" value="Bact_Polysacc_Export_ATP-bd"/>
</dbReference>
<dbReference type="GO" id="GO:0016887">
    <property type="term" value="F:ATP hydrolysis activity"/>
    <property type="evidence" value="ECO:0007669"/>
    <property type="project" value="InterPro"/>
</dbReference>
<dbReference type="InterPro" id="IPR015860">
    <property type="entry name" value="ABC_transpr_TagH-like"/>
</dbReference>
<dbReference type="Gene3D" id="2.70.50.60">
    <property type="entry name" value="abc- transporter (atp binding component) like domain"/>
    <property type="match status" value="1"/>
</dbReference>
<evidence type="ECO:0000256" key="5">
    <source>
        <dbReference type="ARBA" id="ARBA00022840"/>
    </source>
</evidence>
<dbReference type="Gene3D" id="3.40.50.300">
    <property type="entry name" value="P-loop containing nucleotide triphosphate hydrolases"/>
    <property type="match status" value="1"/>
</dbReference>
<keyword evidence="2" id="KW-0813">Transport</keyword>
<dbReference type="PANTHER" id="PTHR46743:SF2">
    <property type="entry name" value="TEICHOIC ACIDS EXPORT ATP-BINDING PROTEIN TAGH"/>
    <property type="match status" value="1"/>
</dbReference>
<dbReference type="InterPro" id="IPR027417">
    <property type="entry name" value="P-loop_NTPase"/>
</dbReference>
<proteinExistence type="inferred from homology"/>
<reference evidence="7 8" key="1">
    <citation type="submission" date="2019-11" db="EMBL/GenBank/DDBJ databases">
        <title>Novel species isolated from a subtropical stream in China.</title>
        <authorList>
            <person name="Lu H."/>
        </authorList>
    </citation>
    <scope>NUCLEOTIDE SEQUENCE [LARGE SCALE GENOMIC DNA]</scope>
    <source>
        <strain evidence="7 8">FT92W</strain>
    </source>
</reference>
<gene>
    <name evidence="7" type="ORF">GJ700_05170</name>
</gene>
<evidence type="ECO:0000313" key="8">
    <source>
        <dbReference type="Proteomes" id="UP000446768"/>
    </source>
</evidence>
<name>A0A7X2IKD8_9BURK</name>
<keyword evidence="3" id="KW-0472">Membrane</keyword>
<dbReference type="CDD" id="cd10147">
    <property type="entry name" value="Wzt_C-like"/>
    <property type="match status" value="1"/>
</dbReference>
<evidence type="ECO:0000259" key="6">
    <source>
        <dbReference type="PROSITE" id="PS50893"/>
    </source>
</evidence>
<dbReference type="PROSITE" id="PS00211">
    <property type="entry name" value="ABC_TRANSPORTER_1"/>
    <property type="match status" value="1"/>
</dbReference>
<dbReference type="Proteomes" id="UP000446768">
    <property type="component" value="Unassembled WGS sequence"/>
</dbReference>
<dbReference type="InterPro" id="IPR029439">
    <property type="entry name" value="Wzt_C"/>
</dbReference>
<evidence type="ECO:0000256" key="1">
    <source>
        <dbReference type="ARBA" id="ARBA00005417"/>
    </source>
</evidence>
<dbReference type="CDD" id="cd03220">
    <property type="entry name" value="ABC_KpsT_Wzt"/>
    <property type="match status" value="1"/>
</dbReference>
<keyword evidence="3" id="KW-1003">Cell membrane</keyword>
<keyword evidence="4" id="KW-0547">Nucleotide-binding</keyword>
<dbReference type="SMART" id="SM00382">
    <property type="entry name" value="AAA"/>
    <property type="match status" value="1"/>
</dbReference>
<accession>A0A7X2IKD8</accession>
<dbReference type="InterPro" id="IPR003439">
    <property type="entry name" value="ABC_transporter-like_ATP-bd"/>
</dbReference>
<comment type="similarity">
    <text evidence="1">Belongs to the ABC transporter superfamily.</text>
</comment>
<dbReference type="GO" id="GO:0016020">
    <property type="term" value="C:membrane"/>
    <property type="evidence" value="ECO:0007669"/>
    <property type="project" value="InterPro"/>
</dbReference>
<dbReference type="InterPro" id="IPR017871">
    <property type="entry name" value="ABC_transporter-like_CS"/>
</dbReference>
<dbReference type="Pfam" id="PF00005">
    <property type="entry name" value="ABC_tran"/>
    <property type="match status" value="1"/>
</dbReference>
<dbReference type="RefSeq" id="WP_154371609.1">
    <property type="nucleotide sequence ID" value="NZ_WKJJ01000003.1"/>
</dbReference>
<sequence>MGSITVTNLGKAYKQYPARSSRLREWLLPFQGPQHKLKWILQDINFHVAPGEAVGLIGINGAGKSTLLKLITGTTQPTTGSVYMEGKVAALLELGMGFHPDFTGRQNVYMAGQLLGMSVDEITALMPEIEAFAEVGEYMDQPVRVYSSGMQMRVAFSVATARRPDILIVDEALSVGDTYFQHKSFERIRQYRRAGTTLLLVSHDKQAIQSVCDRAILLDGGRLSREGPPEEIMDYYNALIADRENSNLQLLSRDDGKVQVVSGTGEATVSHIALLDENEQPVEVIDVGSTVTLQVTVLAKAHIPRMVLGYMIKDRLGQPMYGTNTDLQQLPLSDVQPGEANVYRFRFNANLGAGTYSVATAIVSTETHLVNNYEWRDLALVFTVVNMRRPYFEGSAWIEPTIEISRAPA</sequence>
<dbReference type="GO" id="GO:0140359">
    <property type="term" value="F:ABC-type transporter activity"/>
    <property type="evidence" value="ECO:0007669"/>
    <property type="project" value="InterPro"/>
</dbReference>
<protein>
    <submittedName>
        <fullName evidence="7">ATP-binding cassette domain-containing protein</fullName>
    </submittedName>
</protein>
<dbReference type="GO" id="GO:0005524">
    <property type="term" value="F:ATP binding"/>
    <property type="evidence" value="ECO:0007669"/>
    <property type="project" value="UniProtKB-KW"/>
</dbReference>
<evidence type="ECO:0000313" key="7">
    <source>
        <dbReference type="EMBL" id="MRV71108.1"/>
    </source>
</evidence>